<protein>
    <submittedName>
        <fullName evidence="11">Energy transducer TonB</fullName>
    </submittedName>
</protein>
<dbReference type="AlphaFoldDB" id="A0A6L3ZEH9"/>
<dbReference type="PANTHER" id="PTHR33446">
    <property type="entry name" value="PROTEIN TONB-RELATED"/>
    <property type="match status" value="1"/>
</dbReference>
<dbReference type="PROSITE" id="PS52015">
    <property type="entry name" value="TONB_CTD"/>
    <property type="match status" value="1"/>
</dbReference>
<comment type="similarity">
    <text evidence="2">Belongs to the TonB family.</text>
</comment>
<accession>A0A6L3ZEH9</accession>
<evidence type="ECO:0000256" key="8">
    <source>
        <dbReference type="ARBA" id="ARBA00022989"/>
    </source>
</evidence>
<proteinExistence type="inferred from homology"/>
<dbReference type="InterPro" id="IPR006260">
    <property type="entry name" value="TonB/TolA_C"/>
</dbReference>
<evidence type="ECO:0000313" key="12">
    <source>
        <dbReference type="Proteomes" id="UP000484164"/>
    </source>
</evidence>
<keyword evidence="4" id="KW-1003">Cell membrane</keyword>
<feature type="domain" description="TonB C-terminal" evidence="10">
    <location>
        <begin position="399"/>
        <end position="490"/>
    </location>
</feature>
<comment type="caution">
    <text evidence="11">The sequence shown here is derived from an EMBL/GenBank/DDBJ whole genome shotgun (WGS) entry which is preliminary data.</text>
</comment>
<dbReference type="InterPro" id="IPR051045">
    <property type="entry name" value="TonB-dependent_transducer"/>
</dbReference>
<keyword evidence="5" id="KW-0997">Cell inner membrane</keyword>
<keyword evidence="7" id="KW-0653">Protein transport</keyword>
<evidence type="ECO:0000256" key="5">
    <source>
        <dbReference type="ARBA" id="ARBA00022519"/>
    </source>
</evidence>
<evidence type="ECO:0000256" key="9">
    <source>
        <dbReference type="ARBA" id="ARBA00023136"/>
    </source>
</evidence>
<evidence type="ECO:0000256" key="1">
    <source>
        <dbReference type="ARBA" id="ARBA00004383"/>
    </source>
</evidence>
<evidence type="ECO:0000256" key="4">
    <source>
        <dbReference type="ARBA" id="ARBA00022475"/>
    </source>
</evidence>
<comment type="subcellular location">
    <subcellularLocation>
        <location evidence="1">Cell inner membrane</location>
        <topology evidence="1">Single-pass membrane protein</topology>
        <orientation evidence="1">Periplasmic side</orientation>
    </subcellularLocation>
</comment>
<dbReference type="GO" id="GO:0031992">
    <property type="term" value="F:energy transducer activity"/>
    <property type="evidence" value="ECO:0007669"/>
    <property type="project" value="TreeGrafter"/>
</dbReference>
<evidence type="ECO:0000256" key="6">
    <source>
        <dbReference type="ARBA" id="ARBA00022692"/>
    </source>
</evidence>
<organism evidence="11 12">
    <name type="scientific">Phaeocystidibacter marisrubri</name>
    <dbReference type="NCBI Taxonomy" id="1577780"/>
    <lineage>
        <taxon>Bacteria</taxon>
        <taxon>Pseudomonadati</taxon>
        <taxon>Bacteroidota</taxon>
        <taxon>Flavobacteriia</taxon>
        <taxon>Flavobacteriales</taxon>
        <taxon>Phaeocystidibacteraceae</taxon>
        <taxon>Phaeocystidibacter</taxon>
    </lineage>
</organism>
<sequence length="490" mass="55869">MLASRFALILKTLLIGVFTLSSVCVFSQSISIEEMARITRGDSPFQVSSRFSPLSEKVNPLLDVEIDTLAYRIPAMVTRWADSLHSFSIHRTRSAGHIVTWDFSRSEIEDIRNKLEPYRKGDSILYIFHKPGMYTQNGPAVDFYITNDTTLISVQRIEWNAYPCLIRWKDGMTAGCVGWYELLNIAEGNSAYNLDTTWTNIEPAEDIVRFRVPLGQSEFIVKGEPEVWRQRENGPYIQRVATDDGNYVRYVTYLECAKYLEDLISECSSEEVPVVHLALPYDQESRDADKFEYFYSTIGLPVYTLNGYHMAIFHDHSNQTSTIIVGPAESWEQNMKENEPSHVYIYPSLNSIIERQFTQSLEDYPVFSDMDYINTHTSGEARPSLPECTETSEHEKFICFQQKINSTIAKHFEFPEISRQIGSQGRAWVDFVIATNGAIVGINVVRSSGDIEIDKAAMRAVGHLPQMIPAILDGKPVRMRYSVPLNARLQ</sequence>
<dbReference type="RefSeq" id="WP_151693283.1">
    <property type="nucleotide sequence ID" value="NZ_BMGX01000001.1"/>
</dbReference>
<gene>
    <name evidence="11" type="ORF">F8C82_09150</name>
</gene>
<evidence type="ECO:0000256" key="2">
    <source>
        <dbReference type="ARBA" id="ARBA00006555"/>
    </source>
</evidence>
<dbReference type="Pfam" id="PF03544">
    <property type="entry name" value="TonB_C"/>
    <property type="match status" value="1"/>
</dbReference>
<dbReference type="OrthoDB" id="1522859at2"/>
<name>A0A6L3ZEH9_9FLAO</name>
<keyword evidence="8" id="KW-1133">Transmembrane helix</keyword>
<keyword evidence="12" id="KW-1185">Reference proteome</keyword>
<reference evidence="11 12" key="1">
    <citation type="submission" date="2019-10" db="EMBL/GenBank/DDBJ databases">
        <title>Genome sequence of Phaeocystidibacter marisrubri JCM30614 (type strain).</title>
        <authorList>
            <person name="Bowman J.P."/>
        </authorList>
    </citation>
    <scope>NUCLEOTIDE SEQUENCE [LARGE SCALE GENOMIC DNA]</scope>
    <source>
        <strain evidence="11 12">JCM 30614</strain>
    </source>
</reference>
<dbReference type="GO" id="GO:0015031">
    <property type="term" value="P:protein transport"/>
    <property type="evidence" value="ECO:0007669"/>
    <property type="project" value="UniProtKB-KW"/>
</dbReference>
<dbReference type="InterPro" id="IPR037682">
    <property type="entry name" value="TonB_C"/>
</dbReference>
<evidence type="ECO:0000313" key="11">
    <source>
        <dbReference type="EMBL" id="KAB2815854.1"/>
    </source>
</evidence>
<keyword evidence="6" id="KW-0812">Transmembrane</keyword>
<dbReference type="PANTHER" id="PTHR33446:SF2">
    <property type="entry name" value="PROTEIN TONB"/>
    <property type="match status" value="1"/>
</dbReference>
<dbReference type="GO" id="GO:0055085">
    <property type="term" value="P:transmembrane transport"/>
    <property type="evidence" value="ECO:0007669"/>
    <property type="project" value="InterPro"/>
</dbReference>
<dbReference type="SUPFAM" id="SSF74653">
    <property type="entry name" value="TolA/TonB C-terminal domain"/>
    <property type="match status" value="1"/>
</dbReference>
<keyword evidence="9" id="KW-0472">Membrane</keyword>
<evidence type="ECO:0000256" key="3">
    <source>
        <dbReference type="ARBA" id="ARBA00022448"/>
    </source>
</evidence>
<dbReference type="Proteomes" id="UP000484164">
    <property type="component" value="Unassembled WGS sequence"/>
</dbReference>
<evidence type="ECO:0000259" key="10">
    <source>
        <dbReference type="PROSITE" id="PS52015"/>
    </source>
</evidence>
<dbReference type="Gene3D" id="3.30.1150.10">
    <property type="match status" value="1"/>
</dbReference>
<keyword evidence="3" id="KW-0813">Transport</keyword>
<evidence type="ECO:0000256" key="7">
    <source>
        <dbReference type="ARBA" id="ARBA00022927"/>
    </source>
</evidence>
<dbReference type="GO" id="GO:0098797">
    <property type="term" value="C:plasma membrane protein complex"/>
    <property type="evidence" value="ECO:0007669"/>
    <property type="project" value="TreeGrafter"/>
</dbReference>
<dbReference type="NCBIfam" id="TIGR01352">
    <property type="entry name" value="tonB_Cterm"/>
    <property type="match status" value="1"/>
</dbReference>
<dbReference type="EMBL" id="WBVQ01000002">
    <property type="protein sequence ID" value="KAB2815854.1"/>
    <property type="molecule type" value="Genomic_DNA"/>
</dbReference>